<sequence>MSLHKQTHAMEEYSTKTGRRLKPCDSVRERNPATNRCRLPPYSSVTKLRLKPCRPGTLRNPESNRCHIVQGRKRPTLPKKTLIKNKMKRPQPSRPKKTPRKIKKDVRPKKTPSKIQIYDKTPPSRPRKTRATWNDVVAKWYGGIDLPQVKSSVFWETSRISADGSSTFKQKQVAASRDLPMSMVGDSSAFTKYLYGQTSPVSFYNLNRTAVLVAPPDTGKNFAHLGLFYKNSTTQERKQLWRKVAEEIMKKIRKGESVYVSTHGTNIPWLHIRLDTVPKYYVSDLKH</sequence>
<evidence type="ECO:0000256" key="1">
    <source>
        <dbReference type="SAM" id="MobiDB-lite"/>
    </source>
</evidence>
<feature type="compositionally biased region" description="Basic and acidic residues" evidence="1">
    <location>
        <begin position="22"/>
        <end position="31"/>
    </location>
</feature>
<feature type="region of interest" description="Disordered" evidence="1">
    <location>
        <begin position="1"/>
        <end position="129"/>
    </location>
</feature>
<dbReference type="InterPro" id="IPR054220">
    <property type="entry name" value="DUF6940"/>
</dbReference>
<reference evidence="2 3" key="1">
    <citation type="journal article" date="2009" name="Virology">
        <title>Genomic analysis of the smallest giant virus--Feldmannia sp. virus 158.</title>
        <authorList>
            <person name="Schroeder D.C."/>
            <person name="Park Y."/>
            <person name="Yoon H.M."/>
            <person name="Lee Y.S."/>
            <person name="Kang S.W."/>
            <person name="Meints R.H."/>
            <person name="Ivey R.G."/>
            <person name="Choi T.J."/>
        </authorList>
    </citation>
    <scope>NUCLEOTIDE SEQUENCE [LARGE SCALE GENOMIC DNA]</scope>
    <source>
        <strain evidence="2">FsV-158</strain>
    </source>
</reference>
<dbReference type="GeneID" id="6804916"/>
<organism evidence="2 3">
    <name type="scientific">Feldmannia species virus</name>
    <dbReference type="NCBI Taxonomy" id="39420"/>
    <lineage>
        <taxon>Viruses</taxon>
        <taxon>Varidnaviria</taxon>
        <taxon>Bamfordvirae</taxon>
        <taxon>Nucleocytoviricota</taxon>
        <taxon>Megaviricetes</taxon>
        <taxon>Algavirales</taxon>
        <taxon>Phycodnaviridae</taxon>
        <taxon>Phaeovirus</taxon>
        <taxon>Phaeovirus feldmanniae</taxon>
    </lineage>
</organism>
<feature type="compositionally biased region" description="Basic residues" evidence="1">
    <location>
        <begin position="70"/>
        <end position="112"/>
    </location>
</feature>
<evidence type="ECO:0000313" key="3">
    <source>
        <dbReference type="Proteomes" id="UP000204092"/>
    </source>
</evidence>
<dbReference type="OrthoDB" id="33093at10239"/>
<dbReference type="EMBL" id="EU916176">
    <property type="protein sequence ID" value="ACH46891.1"/>
    <property type="molecule type" value="Genomic_DNA"/>
</dbReference>
<dbReference type="Pfam" id="PF22086">
    <property type="entry name" value="DUF6940"/>
    <property type="match status" value="1"/>
</dbReference>
<protein>
    <submittedName>
        <fullName evidence="2">Uncharacterized protein</fullName>
    </submittedName>
</protein>
<evidence type="ECO:0000313" key="2">
    <source>
        <dbReference type="EMBL" id="ACH46891.1"/>
    </source>
</evidence>
<dbReference type="KEGG" id="vg:6804916"/>
<name>B5LWM8_9PHYC</name>
<accession>B5LWM8</accession>
<dbReference type="Proteomes" id="UP000204092">
    <property type="component" value="Segment"/>
</dbReference>
<keyword evidence="3" id="KW-1185">Reference proteome</keyword>
<dbReference type="RefSeq" id="YP_002154761.1">
    <property type="nucleotide sequence ID" value="NC_011183.1"/>
</dbReference>
<proteinExistence type="predicted"/>